<dbReference type="GO" id="GO:0005759">
    <property type="term" value="C:mitochondrial matrix"/>
    <property type="evidence" value="ECO:0007669"/>
    <property type="project" value="TreeGrafter"/>
</dbReference>
<evidence type="ECO:0000256" key="2">
    <source>
        <dbReference type="ARBA" id="ARBA00022679"/>
    </source>
</evidence>
<evidence type="ECO:0000313" key="8">
    <source>
        <dbReference type="EMBL" id="OMJ26901.1"/>
    </source>
</evidence>
<evidence type="ECO:0000313" key="9">
    <source>
        <dbReference type="Proteomes" id="UP000187429"/>
    </source>
</evidence>
<dbReference type="PROSITE" id="PS51689">
    <property type="entry name" value="SAM_RNA_A_N6_MT"/>
    <property type="match status" value="1"/>
</dbReference>
<comment type="caution">
    <text evidence="5">Lacks conserved residue(s) required for the propagation of feature annotation.</text>
</comment>
<dbReference type="EC" id="2.1.1.-" evidence="6"/>
<evidence type="ECO:0000256" key="1">
    <source>
        <dbReference type="ARBA" id="ARBA00022603"/>
    </source>
</evidence>
<organism evidence="8 9">
    <name type="scientific">Smittium culicis</name>
    <dbReference type="NCBI Taxonomy" id="133412"/>
    <lineage>
        <taxon>Eukaryota</taxon>
        <taxon>Fungi</taxon>
        <taxon>Fungi incertae sedis</taxon>
        <taxon>Zoopagomycota</taxon>
        <taxon>Kickxellomycotina</taxon>
        <taxon>Harpellomycetes</taxon>
        <taxon>Harpellales</taxon>
        <taxon>Legeriomycetaceae</taxon>
        <taxon>Smittium</taxon>
    </lineage>
</organism>
<dbReference type="Pfam" id="PF00398">
    <property type="entry name" value="RrnaAD"/>
    <property type="match status" value="1"/>
</dbReference>
<dbReference type="InterPro" id="IPR001737">
    <property type="entry name" value="KsgA/Erm"/>
</dbReference>
<keyword evidence="1 5" id="KW-0489">Methyltransferase</keyword>
<evidence type="ECO:0000256" key="3">
    <source>
        <dbReference type="ARBA" id="ARBA00022691"/>
    </source>
</evidence>
<dbReference type="InterPro" id="IPR029063">
    <property type="entry name" value="SAM-dependent_MTases_sf"/>
</dbReference>
<dbReference type="GO" id="GO:0034246">
    <property type="term" value="F:mitochondrial transcription factor activity"/>
    <property type="evidence" value="ECO:0007669"/>
    <property type="project" value="TreeGrafter"/>
</dbReference>
<feature type="domain" description="Ribosomal RNA adenine methylase transferase N-terminal" evidence="7">
    <location>
        <begin position="1"/>
        <end position="78"/>
    </location>
</feature>
<dbReference type="PANTHER" id="PTHR11727:SF17">
    <property type="entry name" value="DIMETHYLADENOSINE TRANSFERASE 1, MITOCHONDRIAL"/>
    <property type="match status" value="1"/>
</dbReference>
<dbReference type="Gene3D" id="3.40.50.150">
    <property type="entry name" value="Vaccinia Virus protein VP39"/>
    <property type="match status" value="1"/>
</dbReference>
<dbReference type="AlphaFoldDB" id="A0A1R1YJ16"/>
<evidence type="ECO:0000259" key="7">
    <source>
        <dbReference type="SMART" id="SM00650"/>
    </source>
</evidence>
<dbReference type="SMART" id="SM00650">
    <property type="entry name" value="rADc"/>
    <property type="match status" value="1"/>
</dbReference>
<gene>
    <name evidence="8" type="ORF">AYI69_g3683</name>
</gene>
<dbReference type="Proteomes" id="UP000187429">
    <property type="component" value="Unassembled WGS sequence"/>
</dbReference>
<dbReference type="InterPro" id="IPR020598">
    <property type="entry name" value="rRNA_Ade_methylase_Trfase_N"/>
</dbReference>
<keyword evidence="9" id="KW-1185">Reference proteome</keyword>
<dbReference type="PANTHER" id="PTHR11727">
    <property type="entry name" value="DIMETHYLADENOSINE TRANSFERASE"/>
    <property type="match status" value="1"/>
</dbReference>
<dbReference type="SUPFAM" id="SSF53335">
    <property type="entry name" value="S-adenosyl-L-methionine-dependent methyltransferases"/>
    <property type="match status" value="1"/>
</dbReference>
<keyword evidence="6" id="KW-0698">rRNA processing</keyword>
<keyword evidence="4 5" id="KW-0694">RNA-binding</keyword>
<accession>A0A1R1YJ16</accession>
<dbReference type="GO" id="GO:0000179">
    <property type="term" value="F:rRNA (adenine-N6,N6-)-dimethyltransferase activity"/>
    <property type="evidence" value="ECO:0007669"/>
    <property type="project" value="UniProtKB-UniRule"/>
</dbReference>
<comment type="similarity">
    <text evidence="5 6">Belongs to the class I-like SAM-binding methyltransferase superfamily. rRNA adenine N(6)-methyltransferase family.</text>
</comment>
<proteinExistence type="inferred from homology"/>
<dbReference type="EMBL" id="LSSM01001293">
    <property type="protein sequence ID" value="OMJ26901.1"/>
    <property type="molecule type" value="Genomic_DNA"/>
</dbReference>
<evidence type="ECO:0000256" key="5">
    <source>
        <dbReference type="PROSITE-ProRule" id="PRU01026"/>
    </source>
</evidence>
<reference evidence="9" key="1">
    <citation type="submission" date="2017-01" db="EMBL/GenBank/DDBJ databases">
        <authorList>
            <person name="Wang Y."/>
            <person name="White M."/>
            <person name="Kvist S."/>
            <person name="Moncalvo J.-M."/>
        </authorList>
    </citation>
    <scope>NUCLEOTIDE SEQUENCE [LARGE SCALE GENOMIC DNA]</scope>
    <source>
        <strain evidence="9">ID-206-W2</strain>
    </source>
</reference>
<keyword evidence="2 5" id="KW-0808">Transferase</keyword>
<dbReference type="GO" id="GO:0006391">
    <property type="term" value="P:transcription initiation at mitochondrial promoter"/>
    <property type="evidence" value="ECO:0007669"/>
    <property type="project" value="TreeGrafter"/>
</dbReference>
<evidence type="ECO:0000256" key="4">
    <source>
        <dbReference type="ARBA" id="ARBA00022884"/>
    </source>
</evidence>
<protein>
    <recommendedName>
        <fullName evidence="6">rRNA adenine N(6)-methyltransferase</fullName>
        <ecNumber evidence="6">2.1.1.-</ecNumber>
    </recommendedName>
</protein>
<name>A0A1R1YJ16_9FUNG</name>
<comment type="caution">
    <text evidence="8">The sequence shown here is derived from an EMBL/GenBank/DDBJ whole genome shotgun (WGS) entry which is preliminary data.</text>
</comment>
<evidence type="ECO:0000256" key="6">
    <source>
        <dbReference type="RuleBase" id="RU362106"/>
    </source>
</evidence>
<feature type="binding site" evidence="5">
    <location>
        <position position="1"/>
    </location>
    <ligand>
        <name>S-adenosyl-L-methionine</name>
        <dbReference type="ChEBI" id="CHEBI:59789"/>
    </ligand>
</feature>
<dbReference type="OrthoDB" id="16079at2759"/>
<dbReference type="GO" id="GO:0003723">
    <property type="term" value="F:RNA binding"/>
    <property type="evidence" value="ECO:0007669"/>
    <property type="project" value="UniProtKB-UniRule"/>
</dbReference>
<sequence length="134" mass="14925">MLHNKQGIFQFKNSKMTLMFQKEVGQRIAAPSGNSLRGRLSVMSQSICDVKEVYLVNPASFVPSPKVSAVVVNLTPLEVPIIQCMGWDAEMLPLLELAGISSFLRPQDIDTDKICALAKILEDRNIKLPFSKDY</sequence>
<keyword evidence="3 5" id="KW-0949">S-adenosyl-L-methionine</keyword>